<dbReference type="AlphaFoldDB" id="A0AAV4HWF0"/>
<proteinExistence type="predicted"/>
<evidence type="ECO:0000313" key="3">
    <source>
        <dbReference type="Proteomes" id="UP000762676"/>
    </source>
</evidence>
<dbReference type="Proteomes" id="UP000762676">
    <property type="component" value="Unassembled WGS sequence"/>
</dbReference>
<comment type="caution">
    <text evidence="2">The sequence shown here is derived from an EMBL/GenBank/DDBJ whole genome shotgun (WGS) entry which is preliminary data.</text>
</comment>
<name>A0AAV4HWF0_9GAST</name>
<sequence>MEDVTSCEDHNMKGILRNSAQESPPGERYDSDLESLLDSDADAEFHPVAAMYKLYSDMCDAKGLVKASQDKYRKVFDYDFNLGVHRPKKEQCEVCIAHKNRHGVATAEENQEYVNHINNKVTAREIKDIAKKDARQSTTTTGCAFDLQQIVLCPHGKSSSFFYKRRLGVYNLTVYDYKTCDAYCFKWPESEGRRGSNEVATCLLKYIEIQSHQGVRDITMFSDNCAGQNRNRFVAFALNFARTHFKL</sequence>
<evidence type="ECO:0000313" key="2">
    <source>
        <dbReference type="EMBL" id="GFS00861.1"/>
    </source>
</evidence>
<protein>
    <submittedName>
        <fullName evidence="2">DNA repair protein rhp54</fullName>
    </submittedName>
</protein>
<dbReference type="EMBL" id="BMAT01002187">
    <property type="protein sequence ID" value="GFS00861.1"/>
    <property type="molecule type" value="Genomic_DNA"/>
</dbReference>
<gene>
    <name evidence="2" type="ORF">ElyMa_001081900</name>
</gene>
<organism evidence="2 3">
    <name type="scientific">Elysia marginata</name>
    <dbReference type="NCBI Taxonomy" id="1093978"/>
    <lineage>
        <taxon>Eukaryota</taxon>
        <taxon>Metazoa</taxon>
        <taxon>Spiralia</taxon>
        <taxon>Lophotrochozoa</taxon>
        <taxon>Mollusca</taxon>
        <taxon>Gastropoda</taxon>
        <taxon>Heterobranchia</taxon>
        <taxon>Euthyneura</taxon>
        <taxon>Panpulmonata</taxon>
        <taxon>Sacoglossa</taxon>
        <taxon>Placobranchoidea</taxon>
        <taxon>Plakobranchidae</taxon>
        <taxon>Elysia</taxon>
    </lineage>
</organism>
<evidence type="ECO:0000256" key="1">
    <source>
        <dbReference type="SAM" id="MobiDB-lite"/>
    </source>
</evidence>
<dbReference type="PANTHER" id="PTHR10773:SF19">
    <property type="match status" value="1"/>
</dbReference>
<feature type="region of interest" description="Disordered" evidence="1">
    <location>
        <begin position="1"/>
        <end position="32"/>
    </location>
</feature>
<accession>A0AAV4HWF0</accession>
<reference evidence="2 3" key="1">
    <citation type="journal article" date="2021" name="Elife">
        <title>Chloroplast acquisition without the gene transfer in kleptoplastic sea slugs, Plakobranchus ocellatus.</title>
        <authorList>
            <person name="Maeda T."/>
            <person name="Takahashi S."/>
            <person name="Yoshida T."/>
            <person name="Shimamura S."/>
            <person name="Takaki Y."/>
            <person name="Nagai Y."/>
            <person name="Toyoda A."/>
            <person name="Suzuki Y."/>
            <person name="Arimoto A."/>
            <person name="Ishii H."/>
            <person name="Satoh N."/>
            <person name="Nishiyama T."/>
            <person name="Hasebe M."/>
            <person name="Maruyama T."/>
            <person name="Minagawa J."/>
            <person name="Obokata J."/>
            <person name="Shigenobu S."/>
        </authorList>
    </citation>
    <scope>NUCLEOTIDE SEQUENCE [LARGE SCALE GENOMIC DNA]</scope>
</reference>
<dbReference type="PANTHER" id="PTHR10773">
    <property type="entry name" value="DNA-DIRECTED RNA POLYMERASES I, II, AND III SUBUNIT RPABC2"/>
    <property type="match status" value="1"/>
</dbReference>
<keyword evidence="3" id="KW-1185">Reference proteome</keyword>